<evidence type="ECO:0000313" key="3">
    <source>
        <dbReference type="Proteomes" id="UP000285456"/>
    </source>
</evidence>
<organism evidence="2 3">
    <name type="scientific">Oceanobacillus profundus</name>
    <dbReference type="NCBI Taxonomy" id="372463"/>
    <lineage>
        <taxon>Bacteria</taxon>
        <taxon>Bacillati</taxon>
        <taxon>Bacillota</taxon>
        <taxon>Bacilli</taxon>
        <taxon>Bacillales</taxon>
        <taxon>Bacillaceae</taxon>
        <taxon>Oceanobacillus</taxon>
    </lineage>
</organism>
<proteinExistence type="predicted"/>
<dbReference type="EMBL" id="QWEH01000003">
    <property type="protein sequence ID" value="RHW33850.1"/>
    <property type="molecule type" value="Genomic_DNA"/>
</dbReference>
<dbReference type="RefSeq" id="WP_095308361.1">
    <property type="nucleotide sequence ID" value="NZ_JAUOPF010000032.1"/>
</dbReference>
<feature type="region of interest" description="Disordered" evidence="1">
    <location>
        <begin position="95"/>
        <end position="115"/>
    </location>
</feature>
<dbReference type="Proteomes" id="UP000285456">
    <property type="component" value="Unassembled WGS sequence"/>
</dbReference>
<protein>
    <submittedName>
        <fullName evidence="2">Uncharacterized protein</fullName>
    </submittedName>
</protein>
<reference evidence="2 3" key="1">
    <citation type="journal article" date="2007" name="Int. J. Syst. Evol. Microbiol.">
        <title>Oceanobacillus profundus sp. nov., isolated from a deep-sea sediment core.</title>
        <authorList>
            <person name="Kim Y.G."/>
            <person name="Choi D.H."/>
            <person name="Hyun S."/>
            <person name="Cho B.C."/>
        </authorList>
    </citation>
    <scope>NUCLEOTIDE SEQUENCE [LARGE SCALE GENOMIC DNA]</scope>
    <source>
        <strain evidence="2 3">DSM 18246</strain>
    </source>
</reference>
<gene>
    <name evidence="2" type="ORF">D1B32_07360</name>
</gene>
<accession>A0A417YKV6</accession>
<comment type="caution">
    <text evidence="2">The sequence shown here is derived from an EMBL/GenBank/DDBJ whole genome shotgun (WGS) entry which is preliminary data.</text>
</comment>
<sequence length="115" mass="13173">MGKRSVSTCRIKTDQSQETLTVAIKNSNQKYSRPFKLNVYDEDSKTKEKLPVYLNEERITEDTIGPSEEKEYKINVSNVDRKVVFQIIQENSGGGMKMGVSKSSKHPTHVEFQMK</sequence>
<keyword evidence="3" id="KW-1185">Reference proteome</keyword>
<dbReference type="AlphaFoldDB" id="A0A417YKV6"/>
<name>A0A417YKV6_9BACI</name>
<evidence type="ECO:0000313" key="2">
    <source>
        <dbReference type="EMBL" id="RHW33850.1"/>
    </source>
</evidence>
<evidence type="ECO:0000256" key="1">
    <source>
        <dbReference type="SAM" id="MobiDB-lite"/>
    </source>
</evidence>
<dbReference type="OrthoDB" id="2614902at2"/>